<comment type="caution">
    <text evidence="13">The sequence shown here is derived from an EMBL/GenBank/DDBJ whole genome shotgun (WGS) entry which is preliminary data.</text>
</comment>
<feature type="binding site" evidence="11">
    <location>
        <position position="224"/>
    </location>
    <ligand>
        <name>L-glutamine</name>
        <dbReference type="ChEBI" id="CHEBI:58359"/>
    </ligand>
</feature>
<dbReference type="InterPro" id="IPR017926">
    <property type="entry name" value="GATASE"/>
</dbReference>
<evidence type="ECO:0000256" key="9">
    <source>
        <dbReference type="ARBA" id="ARBA00048816"/>
    </source>
</evidence>
<evidence type="ECO:0000256" key="4">
    <source>
        <dbReference type="ARBA" id="ARBA00022598"/>
    </source>
</evidence>
<dbReference type="CDD" id="cd01744">
    <property type="entry name" value="GATase1_CPSase"/>
    <property type="match status" value="1"/>
</dbReference>
<dbReference type="GO" id="GO:0004359">
    <property type="term" value="F:glutaminase activity"/>
    <property type="evidence" value="ECO:0007669"/>
    <property type="project" value="RHEA"/>
</dbReference>
<feature type="active site" evidence="11">
    <location>
        <position position="334"/>
    </location>
</feature>
<name>A0A3N5BJH1_9BACL</name>
<gene>
    <name evidence="11" type="primary">carA</name>
    <name evidence="13" type="ORF">EDD62_0442</name>
</gene>
<evidence type="ECO:0000256" key="8">
    <source>
        <dbReference type="ARBA" id="ARBA00022975"/>
    </source>
</evidence>
<dbReference type="EC" id="6.3.5.5" evidence="11"/>
<dbReference type="OrthoDB" id="9804328at2"/>
<dbReference type="PANTHER" id="PTHR43418:SF7">
    <property type="entry name" value="CARBAMOYL-PHOSPHATE SYNTHASE SMALL CHAIN"/>
    <property type="match status" value="1"/>
</dbReference>
<dbReference type="UniPathway" id="UPA00068">
    <property type="reaction ID" value="UER00171"/>
</dbReference>
<evidence type="ECO:0000256" key="11">
    <source>
        <dbReference type="HAMAP-Rule" id="MF_01209"/>
    </source>
</evidence>
<dbReference type="RefSeq" id="WP_123807361.1">
    <property type="nucleotide sequence ID" value="NZ_RKRK01000002.1"/>
</dbReference>
<dbReference type="PRINTS" id="PR00096">
    <property type="entry name" value="GATASE"/>
</dbReference>
<dbReference type="GO" id="GO:0004088">
    <property type="term" value="F:carbamoyl-phosphate synthase (glutamine-hydrolyzing) activity"/>
    <property type="evidence" value="ECO:0007669"/>
    <property type="project" value="UniProtKB-UniRule"/>
</dbReference>
<dbReference type="GO" id="GO:0044205">
    <property type="term" value="P:'de novo' UMP biosynthetic process"/>
    <property type="evidence" value="ECO:0007669"/>
    <property type="project" value="UniProtKB-UniRule"/>
</dbReference>
<comment type="catalytic activity">
    <reaction evidence="9 11">
        <text>hydrogencarbonate + L-glutamine + 2 ATP + H2O = carbamoyl phosphate + L-glutamate + 2 ADP + phosphate + 2 H(+)</text>
        <dbReference type="Rhea" id="RHEA:18633"/>
        <dbReference type="ChEBI" id="CHEBI:15377"/>
        <dbReference type="ChEBI" id="CHEBI:15378"/>
        <dbReference type="ChEBI" id="CHEBI:17544"/>
        <dbReference type="ChEBI" id="CHEBI:29985"/>
        <dbReference type="ChEBI" id="CHEBI:30616"/>
        <dbReference type="ChEBI" id="CHEBI:43474"/>
        <dbReference type="ChEBI" id="CHEBI:58228"/>
        <dbReference type="ChEBI" id="CHEBI:58359"/>
        <dbReference type="ChEBI" id="CHEBI:456216"/>
        <dbReference type="EC" id="6.3.5.5"/>
    </reaction>
</comment>
<keyword evidence="7 11" id="KW-0315">Glutamine amidotransferase</keyword>
<keyword evidence="11" id="KW-0028">Amino-acid biosynthesis</keyword>
<dbReference type="EMBL" id="RKRK01000002">
    <property type="protein sequence ID" value="RPF57807.1"/>
    <property type="molecule type" value="Genomic_DNA"/>
</dbReference>
<evidence type="ECO:0000256" key="6">
    <source>
        <dbReference type="ARBA" id="ARBA00022840"/>
    </source>
</evidence>
<dbReference type="FunFam" id="3.40.50.880:FF:000029">
    <property type="entry name" value="Carbamoyl-phosphate synthase small chain"/>
    <property type="match status" value="1"/>
</dbReference>
<dbReference type="InterPro" id="IPR035686">
    <property type="entry name" value="CPSase_GATase1"/>
</dbReference>
<dbReference type="Pfam" id="PF00117">
    <property type="entry name" value="GATase"/>
    <property type="match status" value="1"/>
</dbReference>
<dbReference type="NCBIfam" id="TIGR01368">
    <property type="entry name" value="CPSaseIIsmall"/>
    <property type="match status" value="1"/>
</dbReference>
<feature type="binding site" evidence="11">
    <location>
        <position position="250"/>
    </location>
    <ligand>
        <name>L-glutamine</name>
        <dbReference type="ChEBI" id="CHEBI:58359"/>
    </ligand>
</feature>
<keyword evidence="6 11" id="KW-0067">ATP-binding</keyword>
<dbReference type="GO" id="GO:0005524">
    <property type="term" value="F:ATP binding"/>
    <property type="evidence" value="ECO:0007669"/>
    <property type="project" value="UniProtKB-UniRule"/>
</dbReference>
<accession>A0A3N5BJH1</accession>
<sequence length="369" mass="41601">MDLKKRYLVLEDGKVYSGYAFGSDQNVFGEVVFNTAMTGYQETISDPSYTGQIVTFTYPLIGNYGMNRDDYETIHPSLKGVVVREVCELPSNFRNEETLDQALKRFKVPGIYGVDTRSLTKRIRNSGVMKGALVDSIEDIDHIIERINMTEYPTNEVEQVSTKSPYVSTGKGYRVVLVDFGKKQNIVRELNRRDCDVTVVPHNITAEEIIQMNPDGIMLSNGPGDPTDVPEAIEMLKVIQEKFPVFGICLGHQLFALANGATTFKMKFGHRGANHPVLNIETNKVELTSQNHGYSVSRDSLEETELIETHRAINDNTVEGLKHKEHLAFSVQYHPEAAPGPHDPNYLFDQFIENMKSYVERKKGGRHHA</sequence>
<comment type="function">
    <text evidence="11">Small subunit of the glutamine-dependent carbamoyl phosphate synthetase (CPSase). CPSase catalyzes the formation of carbamoyl phosphate from the ammonia moiety of glutamine, carbonate, and phosphate donated by ATP, constituting the first step of 2 biosynthetic pathways, one leading to arginine and/or urea and the other to pyrimidine nucleotides. The small subunit (glutamine amidotransferase) binds and cleaves glutamine to supply the large subunit with the substrate ammonia.</text>
</comment>
<dbReference type="GO" id="GO:0006207">
    <property type="term" value="P:'de novo' pyrimidine nucleobase biosynthetic process"/>
    <property type="evidence" value="ECO:0007669"/>
    <property type="project" value="InterPro"/>
</dbReference>
<keyword evidence="11" id="KW-0055">Arginine biosynthesis</keyword>
<evidence type="ECO:0000256" key="7">
    <source>
        <dbReference type="ARBA" id="ARBA00022962"/>
    </source>
</evidence>
<dbReference type="Proteomes" id="UP000277108">
    <property type="component" value="Unassembled WGS sequence"/>
</dbReference>
<dbReference type="NCBIfam" id="NF009475">
    <property type="entry name" value="PRK12838.1"/>
    <property type="match status" value="1"/>
</dbReference>
<dbReference type="FunFam" id="3.50.30.20:FF:000001">
    <property type="entry name" value="Carbamoyl-phosphate synthase small chain"/>
    <property type="match status" value="1"/>
</dbReference>
<feature type="binding site" evidence="11">
    <location>
        <position position="291"/>
    </location>
    <ligand>
        <name>L-glutamine</name>
        <dbReference type="ChEBI" id="CHEBI:58359"/>
    </ligand>
</feature>
<proteinExistence type="inferred from homology"/>
<dbReference type="PANTHER" id="PTHR43418">
    <property type="entry name" value="MULTIFUNCTIONAL TRYPTOPHAN BIOSYNTHESIS PROTEIN-RELATED"/>
    <property type="match status" value="1"/>
</dbReference>
<feature type="binding site" evidence="11">
    <location>
        <position position="294"/>
    </location>
    <ligand>
        <name>L-glutamine</name>
        <dbReference type="ChEBI" id="CHEBI:58359"/>
    </ligand>
</feature>
<feature type="active site" evidence="11">
    <location>
        <position position="336"/>
    </location>
</feature>
<feature type="region of interest" description="CPSase" evidence="11">
    <location>
        <begin position="1"/>
        <end position="173"/>
    </location>
</feature>
<evidence type="ECO:0000313" key="14">
    <source>
        <dbReference type="Proteomes" id="UP000277108"/>
    </source>
</evidence>
<keyword evidence="14" id="KW-1185">Reference proteome</keyword>
<evidence type="ECO:0000256" key="10">
    <source>
        <dbReference type="ARBA" id="ARBA00049285"/>
    </source>
</evidence>
<keyword evidence="5 11" id="KW-0547">Nucleotide-binding</keyword>
<dbReference type="SUPFAM" id="SSF52317">
    <property type="entry name" value="Class I glutamine amidotransferase-like"/>
    <property type="match status" value="1"/>
</dbReference>
<dbReference type="InterPro" id="IPR029062">
    <property type="entry name" value="Class_I_gatase-like"/>
</dbReference>
<dbReference type="PRINTS" id="PR00099">
    <property type="entry name" value="CPSGATASE"/>
</dbReference>
<dbReference type="Gene3D" id="3.40.50.880">
    <property type="match status" value="1"/>
</dbReference>
<organism evidence="13 14">
    <name type="scientific">Abyssicoccus albus</name>
    <dbReference type="NCBI Taxonomy" id="1817405"/>
    <lineage>
        <taxon>Bacteria</taxon>
        <taxon>Bacillati</taxon>
        <taxon>Bacillota</taxon>
        <taxon>Bacilli</taxon>
        <taxon>Bacillales</taxon>
        <taxon>Abyssicoccaceae</taxon>
    </lineage>
</organism>
<dbReference type="GO" id="GO:0006541">
    <property type="term" value="P:glutamine metabolic process"/>
    <property type="evidence" value="ECO:0007669"/>
    <property type="project" value="InterPro"/>
</dbReference>
<evidence type="ECO:0000256" key="5">
    <source>
        <dbReference type="ARBA" id="ARBA00022741"/>
    </source>
</evidence>
<dbReference type="PRINTS" id="PR00097">
    <property type="entry name" value="ANTSNTHASEII"/>
</dbReference>
<evidence type="ECO:0000256" key="3">
    <source>
        <dbReference type="ARBA" id="ARBA00007800"/>
    </source>
</evidence>
<dbReference type="InterPro" id="IPR006274">
    <property type="entry name" value="CarbamoylP_synth_ssu"/>
</dbReference>
<evidence type="ECO:0000313" key="13">
    <source>
        <dbReference type="EMBL" id="RPF57807.1"/>
    </source>
</evidence>
<comment type="similarity">
    <text evidence="3 11">Belongs to the CarA family.</text>
</comment>
<feature type="binding site" evidence="11">
    <location>
        <position position="293"/>
    </location>
    <ligand>
        <name>L-glutamine</name>
        <dbReference type="ChEBI" id="CHEBI:58359"/>
    </ligand>
</feature>
<comment type="subunit">
    <text evidence="11">Composed of two chains; the small (or glutamine) chain promotes the hydrolysis of glutamine to ammonia, which is used by the large (or ammonia) chain to synthesize carbamoyl phosphate. Tetramer of heterodimers (alpha,beta)4.</text>
</comment>
<reference evidence="13 14" key="1">
    <citation type="submission" date="2018-11" db="EMBL/GenBank/DDBJ databases">
        <title>Genomic Encyclopedia of Type Strains, Phase IV (KMG-IV): sequencing the most valuable type-strain genomes for metagenomic binning, comparative biology and taxonomic classification.</title>
        <authorList>
            <person name="Goeker M."/>
        </authorList>
    </citation>
    <scope>NUCLEOTIDE SEQUENCE [LARGE SCALE GENOMIC DNA]</scope>
    <source>
        <strain evidence="13 14">DSM 29158</strain>
    </source>
</reference>
<evidence type="ECO:0000256" key="1">
    <source>
        <dbReference type="ARBA" id="ARBA00004812"/>
    </source>
</evidence>
<evidence type="ECO:0000259" key="12">
    <source>
        <dbReference type="SMART" id="SM01097"/>
    </source>
</evidence>
<dbReference type="AlphaFoldDB" id="A0A3N5BJH1"/>
<keyword evidence="8 11" id="KW-0665">Pyrimidine biosynthesis</keyword>
<dbReference type="SMART" id="SM01097">
    <property type="entry name" value="CPSase_sm_chain"/>
    <property type="match status" value="1"/>
</dbReference>
<dbReference type="InterPro" id="IPR050472">
    <property type="entry name" value="Anth_synth/Amidotransfase"/>
</dbReference>
<keyword evidence="4 11" id="KW-0436">Ligase</keyword>
<feature type="active site" description="Nucleophile" evidence="11">
    <location>
        <position position="249"/>
    </location>
</feature>
<dbReference type="Gene3D" id="3.50.30.20">
    <property type="entry name" value="Carbamoyl-phosphate synthase small subunit, N-terminal domain"/>
    <property type="match status" value="1"/>
</dbReference>
<feature type="binding site" evidence="11">
    <location>
        <position position="48"/>
    </location>
    <ligand>
        <name>L-glutamine</name>
        <dbReference type="ChEBI" id="CHEBI:58359"/>
    </ligand>
</feature>
<dbReference type="HAMAP" id="MF_01209">
    <property type="entry name" value="CPSase_S_chain"/>
    <property type="match status" value="1"/>
</dbReference>
<dbReference type="Pfam" id="PF00988">
    <property type="entry name" value="CPSase_sm_chain"/>
    <property type="match status" value="1"/>
</dbReference>
<comment type="catalytic activity">
    <reaction evidence="10 11">
        <text>L-glutamine + H2O = L-glutamate + NH4(+)</text>
        <dbReference type="Rhea" id="RHEA:15889"/>
        <dbReference type="ChEBI" id="CHEBI:15377"/>
        <dbReference type="ChEBI" id="CHEBI:28938"/>
        <dbReference type="ChEBI" id="CHEBI:29985"/>
        <dbReference type="ChEBI" id="CHEBI:58359"/>
    </reaction>
</comment>
<feature type="domain" description="Carbamoyl-phosphate synthase small subunit N-terminal" evidence="12">
    <location>
        <begin position="4"/>
        <end position="134"/>
    </location>
</feature>
<dbReference type="InterPro" id="IPR036480">
    <property type="entry name" value="CarbP_synth_ssu_N_sf"/>
</dbReference>
<comment type="pathway">
    <text evidence="2 11">Amino-acid biosynthesis; L-arginine biosynthesis; carbamoyl phosphate from bicarbonate: step 1/1.</text>
</comment>
<evidence type="ECO:0000256" key="2">
    <source>
        <dbReference type="ARBA" id="ARBA00005077"/>
    </source>
</evidence>
<dbReference type="SUPFAM" id="SSF52021">
    <property type="entry name" value="Carbamoyl phosphate synthetase, small subunit N-terminal domain"/>
    <property type="match status" value="1"/>
</dbReference>
<dbReference type="InterPro" id="IPR002474">
    <property type="entry name" value="CarbamoylP_synth_ssu_N"/>
</dbReference>
<dbReference type="PROSITE" id="PS51273">
    <property type="entry name" value="GATASE_TYPE_1"/>
    <property type="match status" value="1"/>
</dbReference>
<feature type="binding site" evidence="11">
    <location>
        <position position="222"/>
    </location>
    <ligand>
        <name>L-glutamine</name>
        <dbReference type="ChEBI" id="CHEBI:58359"/>
    </ligand>
</feature>
<protein>
    <recommendedName>
        <fullName evidence="11">Carbamoyl phosphate synthase small chain</fullName>
        <ecNumber evidence="11">6.3.5.5</ecNumber>
    </recommendedName>
    <alternativeName>
        <fullName evidence="11">Carbamoyl phosphate synthetase glutamine chain</fullName>
    </alternativeName>
</protein>
<comment type="pathway">
    <text evidence="1 11">Pyrimidine metabolism; UMP biosynthesis via de novo pathway; (S)-dihydroorotate from bicarbonate: step 1/3.</text>
</comment>
<dbReference type="UniPathway" id="UPA00070">
    <property type="reaction ID" value="UER00115"/>
</dbReference>
<dbReference type="GO" id="GO:0006526">
    <property type="term" value="P:L-arginine biosynthetic process"/>
    <property type="evidence" value="ECO:0007669"/>
    <property type="project" value="UniProtKB-UniRule"/>
</dbReference>
<feature type="binding site" evidence="11">
    <location>
        <position position="253"/>
    </location>
    <ligand>
        <name>L-glutamine</name>
        <dbReference type="ChEBI" id="CHEBI:58359"/>
    </ligand>
</feature>